<reference evidence="16 17" key="1">
    <citation type="submission" date="2015-09" db="EMBL/GenBank/DDBJ databases">
        <authorList>
            <consortium name="Swine Surveillance"/>
        </authorList>
    </citation>
    <scope>NUCLEOTIDE SEQUENCE [LARGE SCALE GENOMIC DNA]</scope>
    <source>
        <strain evidence="16 17">CECT 7688</strain>
    </source>
</reference>
<evidence type="ECO:0000256" key="3">
    <source>
        <dbReference type="ARBA" id="ARBA00008342"/>
    </source>
</evidence>
<evidence type="ECO:0000256" key="7">
    <source>
        <dbReference type="ARBA" id="ARBA00023191"/>
    </source>
</evidence>
<evidence type="ECO:0000313" key="17">
    <source>
        <dbReference type="Proteomes" id="UP000054823"/>
    </source>
</evidence>
<dbReference type="EMBL" id="CYPW01000006">
    <property type="protein sequence ID" value="CUH51124.1"/>
    <property type="molecule type" value="Genomic_DNA"/>
</dbReference>
<dbReference type="GO" id="GO:0008897">
    <property type="term" value="F:holo-[acyl-carrier-protein] synthase activity"/>
    <property type="evidence" value="ECO:0007669"/>
    <property type="project" value="InterPro"/>
</dbReference>
<evidence type="ECO:0000256" key="1">
    <source>
        <dbReference type="ARBA" id="ARBA00003937"/>
    </source>
</evidence>
<evidence type="ECO:0000259" key="15">
    <source>
        <dbReference type="Pfam" id="PF17837"/>
    </source>
</evidence>
<accession>A0A0N7LRL1</accession>
<feature type="binding site" evidence="12">
    <location>
        <position position="56"/>
    </location>
    <ligand>
        <name>CoA</name>
        <dbReference type="ChEBI" id="CHEBI:57287"/>
    </ligand>
</feature>
<keyword evidence="7" id="KW-0259">Enterobactin biosynthesis</keyword>
<dbReference type="RefSeq" id="WP_058238479.1">
    <property type="nucleotide sequence ID" value="NZ_CYPW01000006.1"/>
</dbReference>
<sequence length="239" mass="25355">MGHLTELKAQTEACLPEGVVVAVADPTTKDALLWPQEVAAVAKAVPKRRLEFAAGRLAARQAIAELGWGAQPLPAQADRTPLWPEGLAGSISHDASSCLAVVGPLEVVHALGVDVEPNAPLPEDLIPEICRPDELAWLSERPAPKRGLLARQIFCAKEVVFKAQFPLTGALFGFDILQITFHPHGGRFSARFTEPVQAIPAGTEIHGHCQTTTAHVVATVALGARAGIENANFPVCATR</sequence>
<evidence type="ECO:0000313" key="16">
    <source>
        <dbReference type="EMBL" id="CUH51124.1"/>
    </source>
</evidence>
<evidence type="ECO:0000256" key="13">
    <source>
        <dbReference type="PIRSR" id="PIRSR603542-2"/>
    </source>
</evidence>
<comment type="catalytic activity">
    <reaction evidence="10">
        <text>apo-[aryl-carrier protein] + CoA = holo-[aryl-carrier protein] + adenosine 3',5'-bisphosphate + H(+)</text>
        <dbReference type="Rhea" id="RHEA:48404"/>
        <dbReference type="Rhea" id="RHEA-COMP:15903"/>
        <dbReference type="Rhea" id="RHEA-COMP:17557"/>
        <dbReference type="ChEBI" id="CHEBI:15378"/>
        <dbReference type="ChEBI" id="CHEBI:29999"/>
        <dbReference type="ChEBI" id="CHEBI:57287"/>
        <dbReference type="ChEBI" id="CHEBI:58343"/>
        <dbReference type="ChEBI" id="CHEBI:64479"/>
    </reaction>
</comment>
<keyword evidence="6 16" id="KW-0808">Transferase</keyword>
<evidence type="ECO:0000256" key="10">
    <source>
        <dbReference type="ARBA" id="ARBA00049176"/>
    </source>
</evidence>
<organism evidence="16 17">
    <name type="scientific">Shimia marina</name>
    <dbReference type="NCBI Taxonomy" id="321267"/>
    <lineage>
        <taxon>Bacteria</taxon>
        <taxon>Pseudomonadati</taxon>
        <taxon>Pseudomonadota</taxon>
        <taxon>Alphaproteobacteria</taxon>
        <taxon>Rhodobacterales</taxon>
        <taxon>Roseobacteraceae</taxon>
    </lineage>
</organism>
<dbReference type="PRINTS" id="PR01399">
    <property type="entry name" value="ENTSNTHTASED"/>
</dbReference>
<comment type="cofactor">
    <cofactor evidence="13">
        <name>Mg(2+)</name>
        <dbReference type="ChEBI" id="CHEBI:18420"/>
    </cofactor>
</comment>
<dbReference type="SUPFAM" id="SSF56214">
    <property type="entry name" value="4'-phosphopantetheinyl transferase"/>
    <property type="match status" value="1"/>
</dbReference>
<feature type="binding site" evidence="12">
    <location>
        <position position="48"/>
    </location>
    <ligand>
        <name>CoA</name>
        <dbReference type="ChEBI" id="CHEBI:57287"/>
    </ligand>
</feature>
<dbReference type="UniPathway" id="UPA00017"/>
<dbReference type="InterPro" id="IPR003542">
    <property type="entry name" value="Enbac_synth_compD-like"/>
</dbReference>
<evidence type="ECO:0000256" key="4">
    <source>
        <dbReference type="ARBA" id="ARBA00011503"/>
    </source>
</evidence>
<dbReference type="InterPro" id="IPR008278">
    <property type="entry name" value="4-PPantetheinyl_Trfase_dom"/>
</dbReference>
<evidence type="ECO:0000256" key="11">
    <source>
        <dbReference type="ARBA" id="ARBA00049191"/>
    </source>
</evidence>
<feature type="binding site" evidence="12">
    <location>
        <position position="114"/>
    </location>
    <ligand>
        <name>CoA</name>
        <dbReference type="ChEBI" id="CHEBI:57287"/>
    </ligand>
</feature>
<comment type="function">
    <text evidence="1">Involved in the biosynthesis of the siderophore enterobactin (enterochelin), which is a macrocyclic trimeric lactone of N-(2,3-dihydroxybenzoyl)-serine. The serine trilactone serves as a scaffolding for the three catechol functionalities that provide hexadentate coordination for the tightly ligated iron(2+) atoms. Plays an essential role in the assembly of the enterobactin by catalyzing the transfer of the 4'-phosphopantetheine (Ppant) moiety from coenzyme A to the apo-domains of both EntB (ArCP domain) and EntF (PCP domain) to yield their holo-forms which make them competent for the activation of 2,3-dihydroxybenzoate (DHB) and L-serine, respectively.</text>
</comment>
<keyword evidence="13" id="KW-0460">Magnesium</keyword>
<dbReference type="AlphaFoldDB" id="A0A0N7LRL1"/>
<comment type="catalytic activity">
    <reaction evidence="11">
        <text>apo-[peptidyl-carrier protein] + CoA = holo-[peptidyl-carrier protein] + adenosine 3',5'-bisphosphate + H(+)</text>
        <dbReference type="Rhea" id="RHEA:46228"/>
        <dbReference type="Rhea" id="RHEA-COMP:11479"/>
        <dbReference type="Rhea" id="RHEA-COMP:11480"/>
        <dbReference type="ChEBI" id="CHEBI:15378"/>
        <dbReference type="ChEBI" id="CHEBI:29999"/>
        <dbReference type="ChEBI" id="CHEBI:57287"/>
        <dbReference type="ChEBI" id="CHEBI:58343"/>
        <dbReference type="ChEBI" id="CHEBI:64479"/>
    </reaction>
</comment>
<keyword evidence="17" id="KW-1185">Reference proteome</keyword>
<dbReference type="InterPro" id="IPR041354">
    <property type="entry name" value="4PPT_N"/>
</dbReference>
<evidence type="ECO:0000256" key="9">
    <source>
        <dbReference type="ARBA" id="ARBA00031996"/>
    </source>
</evidence>
<evidence type="ECO:0000256" key="5">
    <source>
        <dbReference type="ARBA" id="ARBA00019087"/>
    </source>
</evidence>
<keyword evidence="13" id="KW-0479">Metal-binding</keyword>
<comment type="subunit">
    <text evidence="4">EntB, EntD, EntE, and EntF form a multienzyme complex called enterobactin synthase.</text>
</comment>
<dbReference type="PANTHER" id="PTHR38096:SF1">
    <property type="entry name" value="ENTEROBACTIN SYNTHASE COMPONENT D"/>
    <property type="match status" value="1"/>
</dbReference>
<feature type="binding site" evidence="12">
    <location>
        <position position="158"/>
    </location>
    <ligand>
        <name>CoA</name>
        <dbReference type="ChEBI" id="CHEBI:57287"/>
    </ligand>
</feature>
<protein>
    <recommendedName>
        <fullName evidence="5">Enterobactin synthase component D</fullName>
    </recommendedName>
    <alternativeName>
        <fullName evidence="8">4'-phosphopantetheinyl transferase EntD</fullName>
    </alternativeName>
    <alternativeName>
        <fullName evidence="9">Enterochelin synthase D</fullName>
    </alternativeName>
</protein>
<dbReference type="InterPro" id="IPR037143">
    <property type="entry name" value="4-PPantetheinyl_Trfase_dom_sf"/>
</dbReference>
<dbReference type="Proteomes" id="UP000054823">
    <property type="component" value="Unassembled WGS sequence"/>
</dbReference>
<feature type="binding site" evidence="12">
    <location>
        <position position="162"/>
    </location>
    <ligand>
        <name>CoA</name>
        <dbReference type="ChEBI" id="CHEBI:57287"/>
    </ligand>
</feature>
<feature type="domain" description="4'-phosphopantetheinyl transferase N-terminal" evidence="15">
    <location>
        <begin position="37"/>
        <end position="102"/>
    </location>
</feature>
<dbReference type="PANTHER" id="PTHR38096">
    <property type="entry name" value="ENTEROBACTIN SYNTHASE COMPONENT D"/>
    <property type="match status" value="1"/>
</dbReference>
<feature type="binding site" evidence="12">
    <location>
        <begin position="92"/>
        <end position="93"/>
    </location>
    <ligand>
        <name>CoA</name>
        <dbReference type="ChEBI" id="CHEBI:57287"/>
    </ligand>
</feature>
<dbReference type="STRING" id="321267.SHM7688_00557"/>
<comment type="similarity">
    <text evidence="3">Belongs to the P-Pant transferase superfamily. EntD family.</text>
</comment>
<dbReference type="GO" id="GO:0009239">
    <property type="term" value="P:enterobactin biosynthetic process"/>
    <property type="evidence" value="ECO:0007669"/>
    <property type="project" value="UniProtKB-UniPathway"/>
</dbReference>
<evidence type="ECO:0000256" key="2">
    <source>
        <dbReference type="ARBA" id="ARBA00004993"/>
    </source>
</evidence>
<gene>
    <name evidence="16" type="ORF">SHM7688_00557</name>
</gene>
<evidence type="ECO:0000256" key="12">
    <source>
        <dbReference type="PIRSR" id="PIRSR603542-1"/>
    </source>
</evidence>
<feature type="domain" description="4'-phosphopantetheinyl transferase" evidence="14">
    <location>
        <begin position="111"/>
        <end position="192"/>
    </location>
</feature>
<evidence type="ECO:0000256" key="8">
    <source>
        <dbReference type="ARBA" id="ARBA00029894"/>
    </source>
</evidence>
<proteinExistence type="inferred from homology"/>
<dbReference type="GO" id="GO:0009366">
    <property type="term" value="C:enterobactin synthetase complex"/>
    <property type="evidence" value="ECO:0007669"/>
    <property type="project" value="InterPro"/>
</dbReference>
<dbReference type="Pfam" id="PF17837">
    <property type="entry name" value="4PPT_N"/>
    <property type="match status" value="1"/>
</dbReference>
<evidence type="ECO:0000259" key="14">
    <source>
        <dbReference type="Pfam" id="PF01648"/>
    </source>
</evidence>
<name>A0A0N7LRL1_9RHOB</name>
<dbReference type="GO" id="GO:0005886">
    <property type="term" value="C:plasma membrane"/>
    <property type="evidence" value="ECO:0007669"/>
    <property type="project" value="TreeGrafter"/>
</dbReference>
<dbReference type="GO" id="GO:0000287">
    <property type="term" value="F:magnesium ion binding"/>
    <property type="evidence" value="ECO:0007669"/>
    <property type="project" value="InterPro"/>
</dbReference>
<dbReference type="Gene3D" id="3.90.470.20">
    <property type="entry name" value="4'-phosphopantetheinyl transferase domain"/>
    <property type="match status" value="1"/>
</dbReference>
<feature type="binding site" evidence="13">
    <location>
        <position position="114"/>
    </location>
    <ligand>
        <name>Mg(2+)</name>
        <dbReference type="ChEBI" id="CHEBI:18420"/>
    </ligand>
</feature>
<feature type="binding site" evidence="13">
    <location>
        <position position="116"/>
    </location>
    <ligand>
        <name>Mg(2+)</name>
        <dbReference type="ChEBI" id="CHEBI:18420"/>
    </ligand>
</feature>
<evidence type="ECO:0000256" key="6">
    <source>
        <dbReference type="ARBA" id="ARBA00022679"/>
    </source>
</evidence>
<comment type="pathway">
    <text evidence="2">Siderophore biosynthesis; enterobactin biosynthesis.</text>
</comment>
<dbReference type="Pfam" id="PF01648">
    <property type="entry name" value="ACPS"/>
    <property type="match status" value="1"/>
</dbReference>